<feature type="transmembrane region" description="Helical" evidence="3">
    <location>
        <begin position="352"/>
        <end position="370"/>
    </location>
</feature>
<feature type="transmembrane region" description="Helical" evidence="3">
    <location>
        <begin position="210"/>
        <end position="230"/>
    </location>
</feature>
<feature type="domain" description="PNPLA" evidence="4">
    <location>
        <begin position="459"/>
        <end position="737"/>
    </location>
</feature>
<feature type="compositionally biased region" description="Polar residues" evidence="2">
    <location>
        <begin position="1"/>
        <end position="13"/>
    </location>
</feature>
<dbReference type="Pfam" id="PF01734">
    <property type="entry name" value="Patatin"/>
    <property type="match status" value="1"/>
</dbReference>
<feature type="region of interest" description="Disordered" evidence="2">
    <location>
        <begin position="1"/>
        <end position="31"/>
    </location>
</feature>
<dbReference type="Gene3D" id="3.40.1090.10">
    <property type="entry name" value="Cytosolic phospholipase A2 catalytic domain"/>
    <property type="match status" value="1"/>
</dbReference>
<sequence length="896" mass="98289">MVAPQNVSASASGNDPGPPPKTGTPPGPPAPPPPGWFRKLVLLGAGTLEALEAVLRWLTAYPLFLAQLVVLVLAAWGVVGGDLGAEHLFWHERPLVQLGTGVSVGLFVGVFLFLNYILFRPDWLVGAYPPDPKRPGILLRFPGTLIPSADAEVRVLGRFLLWGMLLVLALIVVPKLFAAASAPPATGAVEGEAAALAPQRPWLDYLNDRLWLLPFVLGYVLAGLFARVTYYFDEGHRAPACPALRDWLLDLRIIPPGITSPSGTPWDTVREYLIGRDRNPVPKEAVSLHGIATLVMGMALAIIVALLAIVYVLDRWAPGYSLTGLISLVCLIFIVMSMLYGFFESHFRVQRLAFIGGALLLLVWNSTDFFKAGDGYGRNHFKLQFPGLEGTRENEGVNLPLWDPKQKNGGRDVEAVLDATSNYAEAYLIPADEPLRQMCERWKAQPGREKEKPKIVIVCTSGGGIRAAVWTGVVLNELDKDSALPGFRDHIRLFTGASGGMVGATLYVADFENPAGFGDGHIKALAEDSLTRTGQSLVLRDMTWNTIAVPPWNHATWDRGRTLEWMWELNAAQHLQKDASTAWQNPWRKTFADLRVLERQGKRPSMIYSPLMVEDSRRLLISNLELSGLDDPTDLADVSVATGPHGTAGRSAVEFHRLFPDLPPDEFLEYFPPGESASDPRREAVGKLRSSADFRVVTAARMNATFPVISPAVSLPTVPPRRLVDAGIYDNYGVNVAALWLLKNKDAVLKYTSGVALVQIRAFPLHDARNKFASFDPDTGKLVAKPLKGDLFADILASASAPAEALFSARANAAFFRNAEQVETLHRAFNTCPGDMPATSQFFYTAWLELRRPASLNWYLTTTERDSITTGYKDREVSEQHALLRRWFGSGGKVAP</sequence>
<evidence type="ECO:0000256" key="3">
    <source>
        <dbReference type="SAM" id="Phobius"/>
    </source>
</evidence>
<name>A0ABS5BSA0_9BACT</name>
<dbReference type="Proteomes" id="UP000676565">
    <property type="component" value="Unassembled WGS sequence"/>
</dbReference>
<feature type="transmembrane region" description="Helical" evidence="3">
    <location>
        <begin position="286"/>
        <end position="313"/>
    </location>
</feature>
<dbReference type="RefSeq" id="WP_210654904.1">
    <property type="nucleotide sequence ID" value="NZ_JAGKQQ010000001.1"/>
</dbReference>
<feature type="transmembrane region" description="Helical" evidence="3">
    <location>
        <begin position="58"/>
        <end position="78"/>
    </location>
</feature>
<protein>
    <submittedName>
        <fullName evidence="5">Patatin-like phospholipase family protein</fullName>
    </submittedName>
</protein>
<keyword evidence="1" id="KW-0443">Lipid metabolism</keyword>
<evidence type="ECO:0000313" key="5">
    <source>
        <dbReference type="EMBL" id="MBP3956617.1"/>
    </source>
</evidence>
<organism evidence="5 6">
    <name type="scientific">Gemmata palustris</name>
    <dbReference type="NCBI Taxonomy" id="2822762"/>
    <lineage>
        <taxon>Bacteria</taxon>
        <taxon>Pseudomonadati</taxon>
        <taxon>Planctomycetota</taxon>
        <taxon>Planctomycetia</taxon>
        <taxon>Gemmatales</taxon>
        <taxon>Gemmataceae</taxon>
        <taxon>Gemmata</taxon>
    </lineage>
</organism>
<proteinExistence type="predicted"/>
<keyword evidence="3" id="KW-0472">Membrane</keyword>
<evidence type="ECO:0000313" key="6">
    <source>
        <dbReference type="Proteomes" id="UP000676565"/>
    </source>
</evidence>
<dbReference type="InterPro" id="IPR016035">
    <property type="entry name" value="Acyl_Trfase/lysoPLipase"/>
</dbReference>
<feature type="transmembrane region" description="Helical" evidence="3">
    <location>
        <begin position="98"/>
        <end position="119"/>
    </location>
</feature>
<dbReference type="SUPFAM" id="SSF52151">
    <property type="entry name" value="FabD/lysophospholipase-like"/>
    <property type="match status" value="1"/>
</dbReference>
<keyword evidence="3" id="KW-1133">Transmembrane helix</keyword>
<dbReference type="EMBL" id="JAGKQQ010000001">
    <property type="protein sequence ID" value="MBP3956617.1"/>
    <property type="molecule type" value="Genomic_DNA"/>
</dbReference>
<comment type="caution">
    <text evidence="5">The sequence shown here is derived from an EMBL/GenBank/DDBJ whole genome shotgun (WGS) entry which is preliminary data.</text>
</comment>
<feature type="transmembrane region" description="Helical" evidence="3">
    <location>
        <begin position="319"/>
        <end position="340"/>
    </location>
</feature>
<evidence type="ECO:0000256" key="2">
    <source>
        <dbReference type="SAM" id="MobiDB-lite"/>
    </source>
</evidence>
<accession>A0ABS5BSA0</accession>
<keyword evidence="3" id="KW-0812">Transmembrane</keyword>
<feature type="transmembrane region" description="Helical" evidence="3">
    <location>
        <begin position="159"/>
        <end position="177"/>
    </location>
</feature>
<reference evidence="5 6" key="1">
    <citation type="submission" date="2021-04" db="EMBL/GenBank/DDBJ databases">
        <authorList>
            <person name="Ivanova A."/>
        </authorList>
    </citation>
    <scope>NUCLEOTIDE SEQUENCE [LARGE SCALE GENOMIC DNA]</scope>
    <source>
        <strain evidence="5 6">G18</strain>
    </source>
</reference>
<gene>
    <name evidence="5" type="ORF">J8F10_15190</name>
</gene>
<dbReference type="InterPro" id="IPR002641">
    <property type="entry name" value="PNPLA_dom"/>
</dbReference>
<evidence type="ECO:0000256" key="1">
    <source>
        <dbReference type="ARBA" id="ARBA00023098"/>
    </source>
</evidence>
<keyword evidence="6" id="KW-1185">Reference proteome</keyword>
<evidence type="ECO:0000259" key="4">
    <source>
        <dbReference type="Pfam" id="PF01734"/>
    </source>
</evidence>
<feature type="compositionally biased region" description="Pro residues" evidence="2">
    <location>
        <begin position="16"/>
        <end position="31"/>
    </location>
</feature>